<dbReference type="Gene3D" id="3.20.20.150">
    <property type="entry name" value="Divalent-metal-dependent TIM barrel enzymes"/>
    <property type="match status" value="1"/>
</dbReference>
<name>A0A645E0I5_9ZZZZ</name>
<gene>
    <name evidence="2" type="ORF">SDC9_141245</name>
</gene>
<dbReference type="SUPFAM" id="SSF51658">
    <property type="entry name" value="Xylose isomerase-like"/>
    <property type="match status" value="1"/>
</dbReference>
<dbReference type="InterPro" id="IPR050312">
    <property type="entry name" value="IolE/XylAMocC-like"/>
</dbReference>
<accession>A0A645E0I5</accession>
<evidence type="ECO:0000259" key="1">
    <source>
        <dbReference type="Pfam" id="PF01261"/>
    </source>
</evidence>
<dbReference type="PANTHER" id="PTHR12110:SF41">
    <property type="entry name" value="INOSOSE DEHYDRATASE"/>
    <property type="match status" value="1"/>
</dbReference>
<comment type="caution">
    <text evidence="2">The sequence shown here is derived from an EMBL/GenBank/DDBJ whole genome shotgun (WGS) entry which is preliminary data.</text>
</comment>
<organism evidence="2">
    <name type="scientific">bioreactor metagenome</name>
    <dbReference type="NCBI Taxonomy" id="1076179"/>
    <lineage>
        <taxon>unclassified sequences</taxon>
        <taxon>metagenomes</taxon>
        <taxon>ecological metagenomes</taxon>
    </lineage>
</organism>
<dbReference type="InterPro" id="IPR036237">
    <property type="entry name" value="Xyl_isomerase-like_sf"/>
</dbReference>
<sequence length="191" mass="22122">MADNTKDTNWDEVWKWWDTAIQAHKDAGMKYLVVAWIPTPKTLVDLKAYCDYFNQVGEKCNAAGIRFGYHNHNFEFTEIEGEVMYDYMLKNTDPAKVFFQMDVYWVVRGGQSPVEYFNAYPGRFEILHIKDNKELGQSGMVGFDAIFKNIDKSGAKYLVVEVEKYTGTPFEGIKESYNYLANADYVKASYK</sequence>
<dbReference type="AlphaFoldDB" id="A0A645E0I5"/>
<protein>
    <recommendedName>
        <fullName evidence="1">Xylose isomerase-like TIM barrel domain-containing protein</fullName>
    </recommendedName>
</protein>
<dbReference type="Pfam" id="PF01261">
    <property type="entry name" value="AP_endonuc_2"/>
    <property type="match status" value="1"/>
</dbReference>
<dbReference type="PANTHER" id="PTHR12110">
    <property type="entry name" value="HYDROXYPYRUVATE ISOMERASE"/>
    <property type="match status" value="1"/>
</dbReference>
<reference evidence="2" key="1">
    <citation type="submission" date="2019-08" db="EMBL/GenBank/DDBJ databases">
        <authorList>
            <person name="Kucharzyk K."/>
            <person name="Murdoch R.W."/>
            <person name="Higgins S."/>
            <person name="Loffler F."/>
        </authorList>
    </citation>
    <scope>NUCLEOTIDE SEQUENCE</scope>
</reference>
<evidence type="ECO:0000313" key="2">
    <source>
        <dbReference type="EMBL" id="MPM94102.1"/>
    </source>
</evidence>
<dbReference type="EMBL" id="VSSQ01040792">
    <property type="protein sequence ID" value="MPM94102.1"/>
    <property type="molecule type" value="Genomic_DNA"/>
</dbReference>
<dbReference type="InterPro" id="IPR013022">
    <property type="entry name" value="Xyl_isomerase-like_TIM-brl"/>
</dbReference>
<proteinExistence type="predicted"/>
<feature type="domain" description="Xylose isomerase-like TIM barrel" evidence="1">
    <location>
        <begin position="6"/>
        <end position="181"/>
    </location>
</feature>